<evidence type="ECO:0000313" key="2">
    <source>
        <dbReference type="Proteomes" id="UP000244060"/>
    </source>
</evidence>
<dbReference type="InterPro" id="IPR038396">
    <property type="entry name" value="SpoIIAA-like_sf"/>
</dbReference>
<organism evidence="1 2">
    <name type="scientific">Cereibacter azotoformans</name>
    <dbReference type="NCBI Taxonomy" id="43057"/>
    <lineage>
        <taxon>Bacteria</taxon>
        <taxon>Pseudomonadati</taxon>
        <taxon>Pseudomonadota</taxon>
        <taxon>Alphaproteobacteria</taxon>
        <taxon>Rhodobacterales</taxon>
        <taxon>Paracoccaceae</taxon>
        <taxon>Cereibacter</taxon>
    </lineage>
</organism>
<evidence type="ECO:0000313" key="1">
    <source>
        <dbReference type="EMBL" id="PTR19207.1"/>
    </source>
</evidence>
<dbReference type="Gene3D" id="3.40.50.10600">
    <property type="entry name" value="SpoIIaa-like domains"/>
    <property type="match status" value="1"/>
</dbReference>
<dbReference type="RefSeq" id="WP_235841395.1">
    <property type="nucleotide sequence ID" value="NZ_CP183926.1"/>
</dbReference>
<dbReference type="Pfam" id="PF11964">
    <property type="entry name" value="SpoIIAA-like"/>
    <property type="match status" value="1"/>
</dbReference>
<dbReference type="InterPro" id="IPR036513">
    <property type="entry name" value="STAS_dom_sf"/>
</dbReference>
<protein>
    <submittedName>
        <fullName evidence="1">SpoIIAA-like protein</fullName>
    </submittedName>
</protein>
<dbReference type="EMBL" id="QAOT01000005">
    <property type="protein sequence ID" value="PTR19207.1"/>
    <property type="molecule type" value="Genomic_DNA"/>
</dbReference>
<name>A0A2T5K9W1_9RHOB</name>
<gene>
    <name evidence="1" type="ORF">C8J28_10548</name>
</gene>
<keyword evidence="2" id="KW-1185">Reference proteome</keyword>
<sequence length="156" mass="16939">MARSRLPVLLIGGLAAATLVWLARSRNREGWLRQPPGDRPTTLVFELGGHVGQPEIRRMAERVLAAFERFDTVDMLILLPGFTGFTPAAALDLEGLRAGLMSWGKVRRYAVVAPPVWAGALINLADGIIPVEARTFPIEALDEARAWVSEGRATAA</sequence>
<comment type="caution">
    <text evidence="1">The sequence shown here is derived from an EMBL/GenBank/DDBJ whole genome shotgun (WGS) entry which is preliminary data.</text>
</comment>
<dbReference type="Proteomes" id="UP000244060">
    <property type="component" value="Unassembled WGS sequence"/>
</dbReference>
<dbReference type="InterPro" id="IPR021866">
    <property type="entry name" value="SpoIIAA-like"/>
</dbReference>
<proteinExistence type="predicted"/>
<dbReference type="SUPFAM" id="SSF52091">
    <property type="entry name" value="SpoIIaa-like"/>
    <property type="match status" value="1"/>
</dbReference>
<accession>A0A2T5K9W1</accession>
<dbReference type="AlphaFoldDB" id="A0A2T5K9W1"/>
<reference evidence="1 2" key="1">
    <citation type="submission" date="2018-04" db="EMBL/GenBank/DDBJ databases">
        <title>Genomic Encyclopedia of Type Strains, Phase III (KMG-III): the genomes of soil and plant-associated and newly described type strains.</title>
        <authorList>
            <person name="Whitman W."/>
        </authorList>
    </citation>
    <scope>NUCLEOTIDE SEQUENCE [LARGE SCALE GENOMIC DNA]</scope>
    <source>
        <strain evidence="1 2">KA25</strain>
    </source>
</reference>